<proteinExistence type="predicted"/>
<evidence type="ECO:0000256" key="1">
    <source>
        <dbReference type="SAM" id="Phobius"/>
    </source>
</evidence>
<comment type="caution">
    <text evidence="2">The sequence shown here is derived from an EMBL/GenBank/DDBJ whole genome shotgun (WGS) entry which is preliminary data.</text>
</comment>
<sequence length="204" mass="23496">MDLFIYGLIMFTVLLVITGITLLVAKFRKNRLKIKQKNWWLIIHMIFVVIYISGILGMFLLALLTKFTTDNNLVYASHIFIKRFDHFLVIPGAFGSFITGIWLAMRTHWGGLTKHYWVLAKWIGNIAAIIYGSTYVRIWIDNALATSGMHPLQNPAYLTDRQLLFIGIAICIVILFFLVIISYLKPWGKRITSQQLGNNQLMTQ</sequence>
<protein>
    <recommendedName>
        <fullName evidence="4">DUF2269 family protein</fullName>
    </recommendedName>
</protein>
<evidence type="ECO:0008006" key="4">
    <source>
        <dbReference type="Google" id="ProtNLM"/>
    </source>
</evidence>
<reference evidence="2 3" key="1">
    <citation type="submission" date="2019-07" db="EMBL/GenBank/DDBJ databases">
        <title>Genomic Encyclopedia of Type Strains, Phase I: the one thousand microbial genomes (KMG-I) project.</title>
        <authorList>
            <person name="Kyrpides N."/>
        </authorList>
    </citation>
    <scope>NUCLEOTIDE SEQUENCE [LARGE SCALE GENOMIC DNA]</scope>
    <source>
        <strain evidence="2 3">DSM 6562</strain>
    </source>
</reference>
<feature type="transmembrane region" description="Helical" evidence="1">
    <location>
        <begin position="84"/>
        <end position="104"/>
    </location>
</feature>
<feature type="transmembrane region" description="Helical" evidence="1">
    <location>
        <begin position="163"/>
        <end position="184"/>
    </location>
</feature>
<dbReference type="EMBL" id="VNHM01000011">
    <property type="protein sequence ID" value="TYO94831.1"/>
    <property type="molecule type" value="Genomic_DNA"/>
</dbReference>
<gene>
    <name evidence="2" type="ORF">LX24_02084</name>
</gene>
<keyword evidence="1" id="KW-1133">Transmembrane helix</keyword>
<keyword evidence="1" id="KW-0812">Transmembrane</keyword>
<dbReference type="RefSeq" id="WP_166512079.1">
    <property type="nucleotide sequence ID" value="NZ_VNHM01000011.1"/>
</dbReference>
<name>A0A5S4ZQF2_9FIRM</name>
<feature type="transmembrane region" description="Helical" evidence="1">
    <location>
        <begin position="116"/>
        <end position="140"/>
    </location>
</feature>
<keyword evidence="1" id="KW-0472">Membrane</keyword>
<keyword evidence="3" id="KW-1185">Reference proteome</keyword>
<evidence type="ECO:0000313" key="2">
    <source>
        <dbReference type="EMBL" id="TYO94831.1"/>
    </source>
</evidence>
<dbReference type="Proteomes" id="UP000323166">
    <property type="component" value="Unassembled WGS sequence"/>
</dbReference>
<evidence type="ECO:0000313" key="3">
    <source>
        <dbReference type="Proteomes" id="UP000323166"/>
    </source>
</evidence>
<accession>A0A5S4ZQF2</accession>
<feature type="transmembrane region" description="Helical" evidence="1">
    <location>
        <begin position="6"/>
        <end position="27"/>
    </location>
</feature>
<feature type="transmembrane region" description="Helical" evidence="1">
    <location>
        <begin position="39"/>
        <end position="64"/>
    </location>
</feature>
<organism evidence="2 3">
    <name type="scientific">Desulfallas thermosapovorans DSM 6562</name>
    <dbReference type="NCBI Taxonomy" id="1121431"/>
    <lineage>
        <taxon>Bacteria</taxon>
        <taxon>Bacillati</taxon>
        <taxon>Bacillota</taxon>
        <taxon>Clostridia</taxon>
        <taxon>Eubacteriales</taxon>
        <taxon>Desulfallaceae</taxon>
        <taxon>Desulfallas</taxon>
    </lineage>
</organism>
<dbReference type="AlphaFoldDB" id="A0A5S4ZQF2"/>